<name>A0ABV5VH80_9ACTN</name>
<organism evidence="2 3">
    <name type="scientific">Streptomyces thermocoprophilus</name>
    <dbReference type="NCBI Taxonomy" id="78356"/>
    <lineage>
        <taxon>Bacteria</taxon>
        <taxon>Bacillati</taxon>
        <taxon>Actinomycetota</taxon>
        <taxon>Actinomycetes</taxon>
        <taxon>Kitasatosporales</taxon>
        <taxon>Streptomycetaceae</taxon>
        <taxon>Streptomyces</taxon>
    </lineage>
</organism>
<dbReference type="Proteomes" id="UP001589703">
    <property type="component" value="Unassembled WGS sequence"/>
</dbReference>
<feature type="region of interest" description="Disordered" evidence="1">
    <location>
        <begin position="1"/>
        <end position="51"/>
    </location>
</feature>
<protein>
    <submittedName>
        <fullName evidence="2">Uncharacterized protein</fullName>
    </submittedName>
</protein>
<evidence type="ECO:0000313" key="3">
    <source>
        <dbReference type="Proteomes" id="UP001589703"/>
    </source>
</evidence>
<keyword evidence="3" id="KW-1185">Reference proteome</keyword>
<evidence type="ECO:0000256" key="1">
    <source>
        <dbReference type="SAM" id="MobiDB-lite"/>
    </source>
</evidence>
<reference evidence="2 3" key="1">
    <citation type="submission" date="2024-09" db="EMBL/GenBank/DDBJ databases">
        <authorList>
            <person name="Sun Q."/>
            <person name="Mori K."/>
        </authorList>
    </citation>
    <scope>NUCLEOTIDE SEQUENCE [LARGE SCALE GENOMIC DNA]</scope>
    <source>
        <strain evidence="2 3">JCM 10918</strain>
    </source>
</reference>
<dbReference type="RefSeq" id="WP_247469660.1">
    <property type="nucleotide sequence ID" value="NZ_JBHMAR010000024.1"/>
</dbReference>
<dbReference type="EMBL" id="JBHMAR010000024">
    <property type="protein sequence ID" value="MFB9737184.1"/>
    <property type="molecule type" value="Genomic_DNA"/>
</dbReference>
<evidence type="ECO:0000313" key="2">
    <source>
        <dbReference type="EMBL" id="MFB9737184.1"/>
    </source>
</evidence>
<proteinExistence type="predicted"/>
<comment type="caution">
    <text evidence="2">The sequence shown here is derived from an EMBL/GenBank/DDBJ whole genome shotgun (WGS) entry which is preliminary data.</text>
</comment>
<gene>
    <name evidence="2" type="ORF">ACFFRO_18925</name>
</gene>
<sequence>MSEETITEQVSPVRASPLPGPDDTLRAPASADPMPVPGPVDRVPVPGGDGWARLVTRTDDVRRVSGGPRFIRAEGVERVRDVARALYCCRTRCWTGCRCWGRPFRRIGCRSARTLR</sequence>
<accession>A0ABV5VH80</accession>